<organism evidence="4 5">
    <name type="scientific">Paenibacillus rigui</name>
    <dbReference type="NCBI Taxonomy" id="554312"/>
    <lineage>
        <taxon>Bacteria</taxon>
        <taxon>Bacillati</taxon>
        <taxon>Bacillota</taxon>
        <taxon>Bacilli</taxon>
        <taxon>Bacillales</taxon>
        <taxon>Paenibacillaceae</taxon>
        <taxon>Paenibacillus</taxon>
    </lineage>
</organism>
<dbReference type="FunFam" id="3.20.20.140:FF:000019">
    <property type="entry name" value="Cytosine deaminase"/>
    <property type="match status" value="1"/>
</dbReference>
<dbReference type="InterPro" id="IPR032466">
    <property type="entry name" value="Metal_Hydrolase"/>
</dbReference>
<evidence type="ECO:0000259" key="3">
    <source>
        <dbReference type="Pfam" id="PF07969"/>
    </source>
</evidence>
<dbReference type="GO" id="GO:0016814">
    <property type="term" value="F:hydrolase activity, acting on carbon-nitrogen (but not peptide) bonds, in cyclic amidines"/>
    <property type="evidence" value="ECO:0007669"/>
    <property type="project" value="UniProtKB-ARBA"/>
</dbReference>
<dbReference type="InterPro" id="IPR052349">
    <property type="entry name" value="Metallo-hydrolase_Enzymes"/>
</dbReference>
<gene>
    <name evidence="4" type="ORF">CF651_01165</name>
</gene>
<evidence type="ECO:0000313" key="5">
    <source>
        <dbReference type="Proteomes" id="UP000215509"/>
    </source>
</evidence>
<feature type="domain" description="Amidohydrolase 3" evidence="3">
    <location>
        <begin position="76"/>
        <end position="373"/>
    </location>
</feature>
<protein>
    <submittedName>
        <fullName evidence="4">Amidohydrolase</fullName>
    </submittedName>
</protein>
<evidence type="ECO:0000256" key="2">
    <source>
        <dbReference type="ARBA" id="ARBA00022801"/>
    </source>
</evidence>
<comment type="caution">
    <text evidence="4">The sequence shown here is derived from an EMBL/GenBank/DDBJ whole genome shotgun (WGS) entry which is preliminary data.</text>
</comment>
<dbReference type="GO" id="GO:0019239">
    <property type="term" value="F:deaminase activity"/>
    <property type="evidence" value="ECO:0007669"/>
    <property type="project" value="UniProtKB-ARBA"/>
</dbReference>
<dbReference type="GO" id="GO:0046872">
    <property type="term" value="F:metal ion binding"/>
    <property type="evidence" value="ECO:0007669"/>
    <property type="project" value="UniProtKB-KW"/>
</dbReference>
<keyword evidence="2 4" id="KW-0378">Hydrolase</keyword>
<accession>A0A229UYN4</accession>
<proteinExistence type="predicted"/>
<keyword evidence="5" id="KW-1185">Reference proteome</keyword>
<dbReference type="AlphaFoldDB" id="A0A229UYN4"/>
<dbReference type="InterPro" id="IPR013108">
    <property type="entry name" value="Amidohydro_3"/>
</dbReference>
<dbReference type="Pfam" id="PF07969">
    <property type="entry name" value="Amidohydro_3"/>
    <property type="match status" value="1"/>
</dbReference>
<dbReference type="EMBL" id="NMQW01000002">
    <property type="protein sequence ID" value="OXM88235.1"/>
    <property type="molecule type" value="Genomic_DNA"/>
</dbReference>
<sequence length="419" mass="45790">MEPQQGVMNLPGFQTLDSFAKQGRLPGLTSQELRLDLQGKLLLPGLVDAHMHLDKAFSLPQVGNVSGTLLEAIQNYKAMSPKFTQEEIKRRIIKSAMSALSYGTTTIRTHLDFNLKAGKEVAFRTMHAALEAKEMLSGVVDLQLFPMVPFTGITPMELDAVEEAIRLGVDGVGGAPHLSETPFQDIDGIFGLALKYGLPLDLHTDESDDPQVHTVSYIAEQTIRHDYQGRVTVDHLCSLSALSQEKADQAIALMAKADLGAVTLPAVNLYLQGRGDRGLVRRGATRIRELLEAGIRLATASDNIQDPFHPFGRGDLLQIALITAYSAHMGSAADQQTLLRMITEIPASVLGLRNYGVGIGKPIDFVIVDAQSAERMFTEQPVGRWVYKSGKWLHGARQDSSWGSPELTALWDDSVLLLK</sequence>
<dbReference type="OrthoDB" id="9815027at2"/>
<keyword evidence="1" id="KW-0479">Metal-binding</keyword>
<dbReference type="InterPro" id="IPR011059">
    <property type="entry name" value="Metal-dep_hydrolase_composite"/>
</dbReference>
<dbReference type="PANTHER" id="PTHR32027:SF9">
    <property type="entry name" value="BLL3847 PROTEIN"/>
    <property type="match status" value="1"/>
</dbReference>
<dbReference type="Gene3D" id="3.20.20.140">
    <property type="entry name" value="Metal-dependent hydrolases"/>
    <property type="match status" value="1"/>
</dbReference>
<name>A0A229UYN4_9BACL</name>
<dbReference type="SUPFAM" id="SSF51556">
    <property type="entry name" value="Metallo-dependent hydrolases"/>
    <property type="match status" value="1"/>
</dbReference>
<evidence type="ECO:0000313" key="4">
    <source>
        <dbReference type="EMBL" id="OXM88235.1"/>
    </source>
</evidence>
<evidence type="ECO:0000256" key="1">
    <source>
        <dbReference type="ARBA" id="ARBA00022723"/>
    </source>
</evidence>
<dbReference type="PANTHER" id="PTHR32027">
    <property type="entry name" value="CYTOSINE DEAMINASE"/>
    <property type="match status" value="1"/>
</dbReference>
<reference evidence="4 5" key="1">
    <citation type="submission" date="2017-07" db="EMBL/GenBank/DDBJ databases">
        <title>Genome sequencing and assembly of Paenibacillus rigui.</title>
        <authorList>
            <person name="Mayilraj S."/>
        </authorList>
    </citation>
    <scope>NUCLEOTIDE SEQUENCE [LARGE SCALE GENOMIC DNA]</scope>
    <source>
        <strain evidence="4 5">JCM 16352</strain>
    </source>
</reference>
<dbReference type="Gene3D" id="2.30.40.10">
    <property type="entry name" value="Urease, subunit C, domain 1"/>
    <property type="match status" value="1"/>
</dbReference>
<dbReference type="Proteomes" id="UP000215509">
    <property type="component" value="Unassembled WGS sequence"/>
</dbReference>
<dbReference type="CDD" id="cd01293">
    <property type="entry name" value="Bact_CD"/>
    <property type="match status" value="1"/>
</dbReference>